<sequence>MGIWVDELRHQYVDSLKTFDKVLAQCPAELWTQRKGSAAVWHEAYHNLFWLKNFVGRADHKFNPHPFGIDMDPRLFAQPSGMVSQDDAKEYLADAVQYVEQVFAELTDEELLAYSKFMRRTLNGFVGLRQKTGKVVEFQHDGRCPECGDPLAVEP</sequence>
<dbReference type="SUPFAM" id="SSF109854">
    <property type="entry name" value="DinB/YfiT-like putative metalloenzymes"/>
    <property type="match status" value="1"/>
</dbReference>
<feature type="non-terminal residue" evidence="1">
    <location>
        <position position="155"/>
    </location>
</feature>
<reference evidence="1" key="1">
    <citation type="journal article" date="2015" name="Nature">
        <title>Complex archaea that bridge the gap between prokaryotes and eukaryotes.</title>
        <authorList>
            <person name="Spang A."/>
            <person name="Saw J.H."/>
            <person name="Jorgensen S.L."/>
            <person name="Zaremba-Niedzwiedzka K."/>
            <person name="Martijn J."/>
            <person name="Lind A.E."/>
            <person name="van Eijk R."/>
            <person name="Schleper C."/>
            <person name="Guy L."/>
            <person name="Ettema T.J."/>
        </authorList>
    </citation>
    <scope>NUCLEOTIDE SEQUENCE</scope>
</reference>
<dbReference type="AlphaFoldDB" id="A0A0F8Z389"/>
<protein>
    <submittedName>
        <fullName evidence="1">Uncharacterized protein</fullName>
    </submittedName>
</protein>
<accession>A0A0F8Z389</accession>
<organism evidence="1">
    <name type="scientific">marine sediment metagenome</name>
    <dbReference type="NCBI Taxonomy" id="412755"/>
    <lineage>
        <taxon>unclassified sequences</taxon>
        <taxon>metagenomes</taxon>
        <taxon>ecological metagenomes</taxon>
    </lineage>
</organism>
<dbReference type="InterPro" id="IPR034660">
    <property type="entry name" value="DinB/YfiT-like"/>
</dbReference>
<gene>
    <name evidence="1" type="ORF">LCGC14_2822740</name>
</gene>
<dbReference type="EMBL" id="LAZR01053547">
    <property type="protein sequence ID" value="KKK80515.1"/>
    <property type="molecule type" value="Genomic_DNA"/>
</dbReference>
<comment type="caution">
    <text evidence="1">The sequence shown here is derived from an EMBL/GenBank/DDBJ whole genome shotgun (WGS) entry which is preliminary data.</text>
</comment>
<evidence type="ECO:0000313" key="1">
    <source>
        <dbReference type="EMBL" id="KKK80515.1"/>
    </source>
</evidence>
<proteinExistence type="predicted"/>
<name>A0A0F8Z389_9ZZZZ</name>